<dbReference type="HAMAP" id="MF_00460">
    <property type="entry name" value="UPF0125_RnfH"/>
    <property type="match status" value="1"/>
</dbReference>
<proteinExistence type="inferred from homology"/>
<dbReference type="PANTHER" id="PTHR37483:SF1">
    <property type="entry name" value="UPF0125 PROTEIN RATB"/>
    <property type="match status" value="1"/>
</dbReference>
<evidence type="ECO:0000313" key="3">
    <source>
        <dbReference type="EMBL" id="QOW21072.1"/>
    </source>
</evidence>
<evidence type="ECO:0000313" key="4">
    <source>
        <dbReference type="Proteomes" id="UP000593932"/>
    </source>
</evidence>
<protein>
    <recommendedName>
        <fullName evidence="2">UPF0125 protein INQ42_07125</fullName>
    </recommendedName>
</protein>
<comment type="similarity">
    <text evidence="1 2">Belongs to the UPF0125 (RnfH) family.</text>
</comment>
<dbReference type="RefSeq" id="WP_194033665.1">
    <property type="nucleotide sequence ID" value="NZ_CP063657.1"/>
</dbReference>
<accession>A0A7S6UIU5</accession>
<gene>
    <name evidence="3" type="ORF">INQ42_07125</name>
</gene>
<dbReference type="NCBIfam" id="NF002490">
    <property type="entry name" value="PRK01777.1"/>
    <property type="match status" value="1"/>
</dbReference>
<reference evidence="3 4" key="1">
    <citation type="submission" date="2020-10" db="EMBL/GenBank/DDBJ databases">
        <title>complete genome sequencing of Lysobacter sp. H23M41.</title>
        <authorList>
            <person name="Bae J.-W."/>
            <person name="Lee S.-Y."/>
        </authorList>
    </citation>
    <scope>NUCLEOTIDE SEQUENCE [LARGE SCALE GENOMIC DNA]</scope>
    <source>
        <strain evidence="3 4">H23M41</strain>
    </source>
</reference>
<dbReference type="InterPro" id="IPR016155">
    <property type="entry name" value="Mopterin_synth/thiamin_S_b"/>
</dbReference>
<dbReference type="Proteomes" id="UP000593932">
    <property type="component" value="Chromosome"/>
</dbReference>
<name>A0A7S6UIU5_9GAMM</name>
<dbReference type="PANTHER" id="PTHR37483">
    <property type="entry name" value="UPF0125 PROTEIN RATB"/>
    <property type="match status" value="1"/>
</dbReference>
<organism evidence="3 4">
    <name type="scientific">Novilysobacter avium</name>
    <dbReference type="NCBI Taxonomy" id="2781023"/>
    <lineage>
        <taxon>Bacteria</taxon>
        <taxon>Pseudomonadati</taxon>
        <taxon>Pseudomonadota</taxon>
        <taxon>Gammaproteobacteria</taxon>
        <taxon>Lysobacterales</taxon>
        <taxon>Lysobacteraceae</taxon>
        <taxon>Novilysobacter</taxon>
    </lineage>
</organism>
<dbReference type="InterPro" id="IPR037021">
    <property type="entry name" value="RnfH_sf"/>
</dbReference>
<evidence type="ECO:0000256" key="2">
    <source>
        <dbReference type="HAMAP-Rule" id="MF_00460"/>
    </source>
</evidence>
<dbReference type="EMBL" id="CP063657">
    <property type="protein sequence ID" value="QOW21072.1"/>
    <property type="molecule type" value="Genomic_DNA"/>
</dbReference>
<dbReference type="Gene3D" id="3.10.20.280">
    <property type="entry name" value="RnfH-like"/>
    <property type="match status" value="1"/>
</dbReference>
<keyword evidence="4" id="KW-1185">Reference proteome</keyword>
<dbReference type="InterPro" id="IPR005346">
    <property type="entry name" value="RnfH"/>
</dbReference>
<evidence type="ECO:0000256" key="1">
    <source>
        <dbReference type="ARBA" id="ARBA00010645"/>
    </source>
</evidence>
<sequence length="92" mass="10073">MKVEVVRAWPDRFELVELKLAQGALVSDAVRESGMVPADEIAGDAVAVAVFGVVASLRDVLRDGDRVELLRPLLIDPKQARRRRAKAARAPE</sequence>
<dbReference type="SUPFAM" id="SSF54285">
    <property type="entry name" value="MoaD/ThiS"/>
    <property type="match status" value="1"/>
</dbReference>
<dbReference type="Pfam" id="PF03658">
    <property type="entry name" value="Ub-RnfH"/>
    <property type="match status" value="1"/>
</dbReference>